<dbReference type="EMBL" id="JNVN01003035">
    <property type="protein sequence ID" value="KHJ31273.1"/>
    <property type="molecule type" value="Genomic_DNA"/>
</dbReference>
<evidence type="ECO:0000259" key="1">
    <source>
        <dbReference type="Pfam" id="PF13185"/>
    </source>
</evidence>
<dbReference type="InterPro" id="IPR003018">
    <property type="entry name" value="GAF"/>
</dbReference>
<sequence length="97" mass="10502">MGKVACQKIAFTQGVCGKSAMSKQSIVVDDVDNFPGHIRCDSDTLSEIVVPILGFLGGEKKVVAVIDIDSRERGTFDGVDRLWLEKLASVLGESCDW</sequence>
<dbReference type="AlphaFoldDB" id="A0A0B1NZ82"/>
<dbReference type="Pfam" id="PF13185">
    <property type="entry name" value="GAF_2"/>
    <property type="match status" value="1"/>
</dbReference>
<dbReference type="SUPFAM" id="SSF55781">
    <property type="entry name" value="GAF domain-like"/>
    <property type="match status" value="1"/>
</dbReference>
<dbReference type="HOGENOM" id="CLU_077738_4_0_1"/>
<evidence type="ECO:0000313" key="3">
    <source>
        <dbReference type="Proteomes" id="UP000030854"/>
    </source>
</evidence>
<dbReference type="Gene3D" id="3.30.450.40">
    <property type="match status" value="1"/>
</dbReference>
<accession>A0A0B1NZ82</accession>
<organism evidence="2 3">
    <name type="scientific">Uncinula necator</name>
    <name type="common">Grape powdery mildew</name>
    <dbReference type="NCBI Taxonomy" id="52586"/>
    <lineage>
        <taxon>Eukaryota</taxon>
        <taxon>Fungi</taxon>
        <taxon>Dikarya</taxon>
        <taxon>Ascomycota</taxon>
        <taxon>Pezizomycotina</taxon>
        <taxon>Leotiomycetes</taxon>
        <taxon>Erysiphales</taxon>
        <taxon>Erysiphaceae</taxon>
        <taxon>Erysiphe</taxon>
    </lineage>
</organism>
<dbReference type="GO" id="GO:0033745">
    <property type="term" value="F:L-methionine-(R)-S-oxide reductase activity"/>
    <property type="evidence" value="ECO:0007669"/>
    <property type="project" value="EnsemblFungi"/>
</dbReference>
<dbReference type="GO" id="GO:0034599">
    <property type="term" value="P:cellular response to oxidative stress"/>
    <property type="evidence" value="ECO:0007669"/>
    <property type="project" value="EnsemblFungi"/>
</dbReference>
<gene>
    <name evidence="2" type="ORF">EV44_g5824</name>
</gene>
<proteinExistence type="predicted"/>
<dbReference type="OMA" id="RNWIAIE"/>
<feature type="domain" description="GAF" evidence="1">
    <location>
        <begin position="6"/>
        <end position="92"/>
    </location>
</feature>
<reference evidence="2 3" key="1">
    <citation type="journal article" date="2014" name="BMC Genomics">
        <title>Adaptive genomic structural variation in the grape powdery mildew pathogen, Erysiphe necator.</title>
        <authorList>
            <person name="Jones L."/>
            <person name="Riaz S."/>
            <person name="Morales-Cruz A."/>
            <person name="Amrine K.C."/>
            <person name="McGuire B."/>
            <person name="Gubler W.D."/>
            <person name="Walker M.A."/>
            <person name="Cantu D."/>
        </authorList>
    </citation>
    <scope>NUCLEOTIDE SEQUENCE [LARGE SCALE GENOMIC DNA]</scope>
    <source>
        <strain evidence="3">c</strain>
    </source>
</reference>
<dbReference type="STRING" id="52586.A0A0B1NZ82"/>
<evidence type="ECO:0000313" key="2">
    <source>
        <dbReference type="EMBL" id="KHJ31273.1"/>
    </source>
</evidence>
<keyword evidence="3" id="KW-1185">Reference proteome</keyword>
<name>A0A0B1NZ82_UNCNE</name>
<protein>
    <submittedName>
        <fullName evidence="2">Putative gaf domain nucleotide-binding protein</fullName>
    </submittedName>
</protein>
<dbReference type="InterPro" id="IPR029016">
    <property type="entry name" value="GAF-like_dom_sf"/>
</dbReference>
<dbReference type="Proteomes" id="UP000030854">
    <property type="component" value="Unassembled WGS sequence"/>
</dbReference>
<comment type="caution">
    <text evidence="2">The sequence shown here is derived from an EMBL/GenBank/DDBJ whole genome shotgun (WGS) entry which is preliminary data.</text>
</comment>